<keyword evidence="4" id="KW-0699">rRNA-binding</keyword>
<dbReference type="STRING" id="45357.A0A2V1AN17"/>
<keyword evidence="16" id="KW-1185">Reference proteome</keyword>
<name>A0A2V1AN17_9ASCO</name>
<reference evidence="15 16" key="1">
    <citation type="submission" date="2017-12" db="EMBL/GenBank/DDBJ databases">
        <title>Genome Sequence of a Multidrug-Resistant Candida haemulonii Isolate from a Patient with Chronic Leg Ulcers in Israel.</title>
        <authorList>
            <person name="Chow N.A."/>
            <person name="Gade L."/>
            <person name="Batra D."/>
            <person name="Rowe L.A."/>
            <person name="Ben-Ami R."/>
            <person name="Loparev V.N."/>
            <person name="Litvintseva A.P."/>
        </authorList>
    </citation>
    <scope>NUCLEOTIDE SEQUENCE [LARGE SCALE GENOMIC DNA]</scope>
    <source>
        <strain evidence="15 16">B11899</strain>
    </source>
</reference>
<evidence type="ECO:0000256" key="5">
    <source>
        <dbReference type="ARBA" id="ARBA00022884"/>
    </source>
</evidence>
<dbReference type="OrthoDB" id="1654884at2759"/>
<dbReference type="InterPro" id="IPR036967">
    <property type="entry name" value="Ribosomal_uS11_sf"/>
</dbReference>
<dbReference type="FunFam" id="3.30.70.330:FF:000035">
    <property type="entry name" value="60S ribosomal protein L23a"/>
    <property type="match status" value="1"/>
</dbReference>
<dbReference type="AlphaFoldDB" id="A0A2V1AN17"/>
<dbReference type="InterPro" id="IPR013025">
    <property type="entry name" value="Ribosomal_uL23-like"/>
</dbReference>
<dbReference type="SUPFAM" id="SSF54189">
    <property type="entry name" value="Ribosomal proteins S24e, L23 and L15e"/>
    <property type="match status" value="1"/>
</dbReference>
<keyword evidence="8 13" id="KW-0687">Ribonucleoprotein</keyword>
<keyword evidence="6 13" id="KW-0689">Ribosomal protein</keyword>
<evidence type="ECO:0000256" key="2">
    <source>
        <dbReference type="ARBA" id="ARBA00006194"/>
    </source>
</evidence>
<keyword evidence="5" id="KW-0694">RNA-binding</keyword>
<dbReference type="Gene3D" id="3.30.70.330">
    <property type="match status" value="1"/>
</dbReference>
<dbReference type="RefSeq" id="XP_025340052.1">
    <property type="nucleotide sequence ID" value="XM_025485121.1"/>
</dbReference>
<evidence type="ECO:0000256" key="1">
    <source>
        <dbReference type="ARBA" id="ARBA00004173"/>
    </source>
</evidence>
<dbReference type="SUPFAM" id="SSF53137">
    <property type="entry name" value="Translational machinery components"/>
    <property type="match status" value="1"/>
</dbReference>
<dbReference type="EMBL" id="PKFO01000001">
    <property type="protein sequence ID" value="PVH19112.1"/>
    <property type="molecule type" value="Genomic_DNA"/>
</dbReference>
<dbReference type="GO" id="GO:0005840">
    <property type="term" value="C:ribosome"/>
    <property type="evidence" value="ECO:0007669"/>
    <property type="project" value="UniProtKB-KW"/>
</dbReference>
<evidence type="ECO:0000256" key="8">
    <source>
        <dbReference type="ARBA" id="ARBA00023274"/>
    </source>
</evidence>
<dbReference type="GO" id="GO:1990904">
    <property type="term" value="C:ribonucleoprotein complex"/>
    <property type="evidence" value="ECO:0007669"/>
    <property type="project" value="UniProtKB-KW"/>
</dbReference>
<evidence type="ECO:0000256" key="9">
    <source>
        <dbReference type="ARBA" id="ARBA00037226"/>
    </source>
</evidence>
<dbReference type="InterPro" id="IPR005633">
    <property type="entry name" value="Ribosomal_uL23_N"/>
</dbReference>
<feature type="domain" description="Large ribosomal subunit protein uL23 N-terminal" evidence="14">
    <location>
        <begin position="202"/>
        <end position="250"/>
    </location>
</feature>
<dbReference type="VEuPathDB" id="FungiDB:CXQ85_001407"/>
<dbReference type="GeneID" id="37006738"/>
<comment type="subcellular location">
    <subcellularLocation>
        <location evidence="1">Mitochondrion</location>
    </subcellularLocation>
</comment>
<dbReference type="HAMAP" id="MF_01369_A">
    <property type="entry name" value="Ribosomal_uL23_A"/>
    <property type="match status" value="1"/>
</dbReference>
<comment type="similarity">
    <text evidence="2">Belongs to the universal ribosomal protein uS11 family.</text>
</comment>
<comment type="caution">
    <text evidence="15">The sequence shown here is derived from an EMBL/GenBank/DDBJ whole genome shotgun (WGS) entry which is preliminary data.</text>
</comment>
<dbReference type="Pfam" id="PF00276">
    <property type="entry name" value="Ribosomal_L23"/>
    <property type="match status" value="1"/>
</dbReference>
<dbReference type="NCBIfam" id="NF011118">
    <property type="entry name" value="PRK14548.1"/>
    <property type="match status" value="1"/>
</dbReference>
<gene>
    <name evidence="15" type="ORF">CXQ85_001407</name>
</gene>
<dbReference type="FunFam" id="3.30.420.80:FF:000011">
    <property type="entry name" value="37S ribosomal protein S18, mitochondrial"/>
    <property type="match status" value="1"/>
</dbReference>
<evidence type="ECO:0000256" key="3">
    <source>
        <dbReference type="ARBA" id="ARBA00006700"/>
    </source>
</evidence>
<organism evidence="15 16">
    <name type="scientific">Candidozyma haemuli</name>
    <dbReference type="NCBI Taxonomy" id="45357"/>
    <lineage>
        <taxon>Eukaryota</taxon>
        <taxon>Fungi</taxon>
        <taxon>Dikarya</taxon>
        <taxon>Ascomycota</taxon>
        <taxon>Saccharomycotina</taxon>
        <taxon>Pichiomycetes</taxon>
        <taxon>Metschnikowiaceae</taxon>
        <taxon>Candidozyma</taxon>
    </lineage>
</organism>
<evidence type="ECO:0000256" key="12">
    <source>
        <dbReference type="ARBA" id="ARBA00075004"/>
    </source>
</evidence>
<evidence type="ECO:0000313" key="16">
    <source>
        <dbReference type="Proteomes" id="UP000244309"/>
    </source>
</evidence>
<accession>A0A2V1AN17</accession>
<sequence>MFSGIRNALWGRSSMAFAAQRNLTLSSRLWSAAETAAKPAAKVDQTLGPIIKTENEKVVLWKIYAKCNKHNTLCSLVAVTEDLDFMKNNEHLSYNEKVLYYMQLPHRSKVFVTAGMLGYRHSQKAEYEAAYQVSSRLFKLIEEKKFIGPNDKVEVILTNFGKGRDAFTACLVGKEGAFLRPNIVRVSDKTPLQYGGNRQRAQHAAAAKKSALKGTNSKKATKVRTNTTFRLPNTLKLARKPKYARTSVPHYRRLDAYKIIESPIASETAIKKVEDGNTLVFQVSLKANKHQIKTAVKELYEVDVEKINTLIRPNGTKKAYIRLTADHDALDVANKIGYV</sequence>
<evidence type="ECO:0000256" key="6">
    <source>
        <dbReference type="ARBA" id="ARBA00022980"/>
    </source>
</evidence>
<evidence type="ECO:0000256" key="7">
    <source>
        <dbReference type="ARBA" id="ARBA00023128"/>
    </source>
</evidence>
<dbReference type="InterPro" id="IPR012678">
    <property type="entry name" value="Ribosomal_uL23/eL15/eS24_sf"/>
</dbReference>
<evidence type="ECO:0000256" key="4">
    <source>
        <dbReference type="ARBA" id="ARBA00022730"/>
    </source>
</evidence>
<evidence type="ECO:0000256" key="11">
    <source>
        <dbReference type="ARBA" id="ARBA00070326"/>
    </source>
</evidence>
<proteinExistence type="inferred from homology"/>
<dbReference type="InterPro" id="IPR001014">
    <property type="entry name" value="Ribosomal_uL23_CS"/>
</dbReference>
<dbReference type="PANTHER" id="PTHR11620">
    <property type="entry name" value="60S RIBOSOMAL PROTEIN L23A"/>
    <property type="match status" value="1"/>
</dbReference>
<evidence type="ECO:0000313" key="15">
    <source>
        <dbReference type="EMBL" id="PVH19112.1"/>
    </source>
</evidence>
<dbReference type="Proteomes" id="UP000244309">
    <property type="component" value="Unassembled WGS sequence"/>
</dbReference>
<dbReference type="GO" id="GO:0003735">
    <property type="term" value="F:structural constituent of ribosome"/>
    <property type="evidence" value="ECO:0007669"/>
    <property type="project" value="InterPro"/>
</dbReference>
<dbReference type="InterPro" id="IPR012677">
    <property type="entry name" value="Nucleotide-bd_a/b_plait_sf"/>
</dbReference>
<protein>
    <recommendedName>
        <fullName evidence="10">Large ribosomal subunit protein uL23</fullName>
    </recommendedName>
    <alternativeName>
        <fullName evidence="12">60S ribosomal protein L25</fullName>
    </alternativeName>
    <alternativeName>
        <fullName evidence="11">Small ribosomal subunit protein uS11m</fullName>
    </alternativeName>
</protein>
<comment type="similarity">
    <text evidence="3 13">Belongs to the universal ribosomal protein uL23 family.</text>
</comment>
<dbReference type="PROSITE" id="PS00050">
    <property type="entry name" value="RIBOSOMAL_L23"/>
    <property type="match status" value="1"/>
</dbReference>
<dbReference type="GO" id="GO:0019843">
    <property type="term" value="F:rRNA binding"/>
    <property type="evidence" value="ECO:0007669"/>
    <property type="project" value="UniProtKB-KW"/>
</dbReference>
<dbReference type="Gene3D" id="3.30.420.80">
    <property type="entry name" value="Ribosomal protein S11"/>
    <property type="match status" value="1"/>
</dbReference>
<evidence type="ECO:0000256" key="10">
    <source>
        <dbReference type="ARBA" id="ARBA00044537"/>
    </source>
</evidence>
<evidence type="ECO:0000256" key="13">
    <source>
        <dbReference type="RuleBase" id="RU003934"/>
    </source>
</evidence>
<dbReference type="GO" id="GO:0006412">
    <property type="term" value="P:translation"/>
    <property type="evidence" value="ECO:0007669"/>
    <property type="project" value="InterPro"/>
</dbReference>
<keyword evidence="7" id="KW-0496">Mitochondrion</keyword>
<dbReference type="GO" id="GO:0005739">
    <property type="term" value="C:mitochondrion"/>
    <property type="evidence" value="ECO:0007669"/>
    <property type="project" value="UniProtKB-SubCell"/>
</dbReference>
<evidence type="ECO:0000259" key="14">
    <source>
        <dbReference type="Pfam" id="PF03939"/>
    </source>
</evidence>
<comment type="function">
    <text evidence="9">Component of the mitochondrial ribosome (mitoribosome), a dedicated translation machinery responsible for the synthesis of mitochondrial genome-encoded proteins, including at least some of the essential transmembrane subunits of the mitochondrial respiratory chain. The mitoribosomes are attached to the mitochondrial inner membrane and translation products are cotranslationally integrated into the membrane.</text>
</comment>
<dbReference type="Pfam" id="PF03939">
    <property type="entry name" value="Ribosomal_L23eN"/>
    <property type="match status" value="1"/>
</dbReference>